<dbReference type="AlphaFoldDB" id="G8Y254"/>
<evidence type="ECO:0000256" key="1">
    <source>
        <dbReference type="SAM" id="MobiDB-lite"/>
    </source>
</evidence>
<dbReference type="Pfam" id="PF00240">
    <property type="entry name" value="ubiquitin"/>
    <property type="match status" value="1"/>
</dbReference>
<accession>G8Y254</accession>
<protein>
    <submittedName>
        <fullName evidence="3">Piso0_005501 protein</fullName>
    </submittedName>
</protein>
<dbReference type="OrthoDB" id="4067208at2759"/>
<dbReference type="FunCoup" id="G8Y254">
    <property type="interactions" value="129"/>
</dbReference>
<dbReference type="InParanoid" id="G8Y254"/>
<dbReference type="Gene3D" id="3.10.20.90">
    <property type="entry name" value="Phosphatidylinositol 3-kinase Catalytic Subunit, Chain A, domain 1"/>
    <property type="match status" value="1"/>
</dbReference>
<organism evidence="3 4">
    <name type="scientific">Pichia sorbitophila (strain ATCC MYA-4447 / BCRC 22081 / CBS 7064 / NBRC 10061 / NRRL Y-12695)</name>
    <name type="common">Hybrid yeast</name>
    <dbReference type="NCBI Taxonomy" id="559304"/>
    <lineage>
        <taxon>Eukaryota</taxon>
        <taxon>Fungi</taxon>
        <taxon>Dikarya</taxon>
        <taxon>Ascomycota</taxon>
        <taxon>Saccharomycotina</taxon>
        <taxon>Pichiomycetes</taxon>
        <taxon>Debaryomycetaceae</taxon>
        <taxon>Millerozyma</taxon>
    </lineage>
</organism>
<evidence type="ECO:0000313" key="4">
    <source>
        <dbReference type="Proteomes" id="UP000005222"/>
    </source>
</evidence>
<dbReference type="PROSITE" id="PS50053">
    <property type="entry name" value="UBIQUITIN_2"/>
    <property type="match status" value="1"/>
</dbReference>
<dbReference type="InterPro" id="IPR029071">
    <property type="entry name" value="Ubiquitin-like_domsf"/>
</dbReference>
<feature type="region of interest" description="Disordered" evidence="1">
    <location>
        <begin position="151"/>
        <end position="172"/>
    </location>
</feature>
<dbReference type="HOGENOM" id="CLU_1343113_0_0_1"/>
<dbReference type="EMBL" id="FO082047">
    <property type="protein sequence ID" value="CCE85865.1"/>
    <property type="molecule type" value="Genomic_DNA"/>
</dbReference>
<dbReference type="InterPro" id="IPR000626">
    <property type="entry name" value="Ubiquitin-like_dom"/>
</dbReference>
<feature type="domain" description="Ubiquitin-like" evidence="2">
    <location>
        <begin position="67"/>
        <end position="152"/>
    </location>
</feature>
<reference evidence="3 4" key="1">
    <citation type="journal article" date="2012" name="G3 (Bethesda)">
        <title>Pichia sorbitophila, an interspecies yeast hybrid reveals early steps of genome resolution following polyploidization.</title>
        <authorList>
            <person name="Leh Louis V."/>
            <person name="Despons L."/>
            <person name="Friedrich A."/>
            <person name="Martin T."/>
            <person name="Durrens P."/>
            <person name="Casaregola S."/>
            <person name="Neuveglise C."/>
            <person name="Fairhead C."/>
            <person name="Marck C."/>
            <person name="Cruz J.A."/>
            <person name="Straub M.L."/>
            <person name="Kugler V."/>
            <person name="Sacerdot C."/>
            <person name="Uzunov Z."/>
            <person name="Thierry A."/>
            <person name="Weiss S."/>
            <person name="Bleykasten C."/>
            <person name="De Montigny J."/>
            <person name="Jacques N."/>
            <person name="Jung P."/>
            <person name="Lemaire M."/>
            <person name="Mallet S."/>
            <person name="Morel G."/>
            <person name="Richard G.F."/>
            <person name="Sarkar A."/>
            <person name="Savel G."/>
            <person name="Schacherer J."/>
            <person name="Seret M.L."/>
            <person name="Talla E."/>
            <person name="Samson G."/>
            <person name="Jubin C."/>
            <person name="Poulain J."/>
            <person name="Vacherie B."/>
            <person name="Barbe V."/>
            <person name="Pelletier E."/>
            <person name="Sherman D.J."/>
            <person name="Westhof E."/>
            <person name="Weissenbach J."/>
            <person name="Baret P.V."/>
            <person name="Wincker P."/>
            <person name="Gaillardin C."/>
            <person name="Dujon B."/>
            <person name="Souciet J.L."/>
        </authorList>
    </citation>
    <scope>NUCLEOTIDE SEQUENCE [LARGE SCALE GENOMIC DNA]</scope>
    <source>
        <strain evidence="4">ATCC MYA-4447 / BCRC 22081 / CBS 7064 / NBRC 10061 / NRRL Y-12695</strain>
    </source>
</reference>
<name>G8Y254_PICSO</name>
<gene>
    <name evidence="3" type="primary">Piso0_005501</name>
    <name evidence="3" type="ORF">GNLVRS01_PISO0M16072g</name>
</gene>
<dbReference type="eggNOG" id="KOG0011">
    <property type="taxonomic scope" value="Eukaryota"/>
</dbReference>
<evidence type="ECO:0000259" key="2">
    <source>
        <dbReference type="PROSITE" id="PS50053"/>
    </source>
</evidence>
<dbReference type="STRING" id="559304.G8Y254"/>
<dbReference type="CDD" id="cd17039">
    <property type="entry name" value="Ubl_ubiquitin_like"/>
    <property type="match status" value="1"/>
</dbReference>
<evidence type="ECO:0000313" key="3">
    <source>
        <dbReference type="EMBL" id="CCE85865.1"/>
    </source>
</evidence>
<keyword evidence="4" id="KW-1185">Reference proteome</keyword>
<dbReference type="SUPFAM" id="SSF54236">
    <property type="entry name" value="Ubiquitin-like"/>
    <property type="match status" value="1"/>
</dbReference>
<dbReference type="OMA" id="NEIVFAQ"/>
<dbReference type="Proteomes" id="UP000005222">
    <property type="component" value="Chromosome M"/>
</dbReference>
<proteinExistence type="predicted"/>
<sequence length="211" mass="23204">MATEVTERRFAETYLQLIGLSSKADESKYHTPSTYDKLSSLGPSLPAIKTELPRQKNNQEDNVQKKIDLSIKSIKPPHKFSVNLSQVDGSQTVYHLKTTLINEATDLSTKDIKAGDLKLLLKGKVIQDTATLSSLTDESSVSLMCMVSHKPAPSASETNSAGESDPSDQIPVEVKSLSAATWSRIHKVLVEDLRNEPAADEALKRLKKSWD</sequence>